<proteinExistence type="predicted"/>
<gene>
    <name evidence="1" type="primary">masp17.2</name>
</gene>
<reference evidence="1" key="1">
    <citation type="submission" date="2016-02" db="EMBL/GenBank/DDBJ databases">
        <authorList>
            <person name="Wen L."/>
            <person name="He K."/>
            <person name="Yang H."/>
        </authorList>
    </citation>
    <scope>NUCLEOTIDE SEQUENCE</scope>
    <source>
        <strain evidence="1">164</strain>
    </source>
</reference>
<organism evidence="1">
    <name type="scientific">Malacosoma sp. alphabaculovirus</name>
    <dbReference type="NCBI Taxonomy" id="1881632"/>
    <lineage>
        <taxon>Viruses</taxon>
        <taxon>Viruses incertae sedis</taxon>
        <taxon>Naldaviricetes</taxon>
        <taxon>Lefavirales</taxon>
        <taxon>Baculoviridae</taxon>
        <taxon>Alphabaculovirus</taxon>
    </lineage>
</organism>
<evidence type="ECO:0000313" key="1">
    <source>
        <dbReference type="EMBL" id="ANW12329.1"/>
    </source>
</evidence>
<dbReference type="EMBL" id="KU696417">
    <property type="protein sequence ID" value="ANW12329.1"/>
    <property type="molecule type" value="Genomic_DNA"/>
</dbReference>
<feature type="non-terminal residue" evidence="1">
    <location>
        <position position="387"/>
    </location>
</feature>
<sequence length="387" mass="45799">MSHDETGCLFKRKLLSRPSYQAPRGRRALSSVLFVRCAHIDTHIDTLSAVYKRFARNVCLQFHYENAAGKMNPDYHKRIQLWYNGVEKQLVVYLYLSSTNKRVRVGYWCELSNDFKFNGISFKHYNLYNNNHNKLEVYYNYTRGLENPLRRKHEAILTLIVKCNVIEHINEYLKHYVEFYSAERHNMAKYMIMINEMLQSETLESSTLIAAKVYKQFSKLSVELRSVTAIKDINLILELAQKNMRKCLNKELEHLHQKINFSLTRLGQTLPAEVTDLLEKCEKCRTNFWYDVYDGCNHKMCMGCTFYSLTNLKMCITCDFIKSNYTQKYTSLTTPTIITTPTKPKLIQQYMKKSPFKLYNKLNEYNVSSKPFKQKQAYKSKNTERFK</sequence>
<accession>A0A1B1V5R8</accession>
<name>A0A1B1V5R8_9ABAC</name>
<protein>
    <submittedName>
        <fullName evidence="1">Hoar</fullName>
    </submittedName>
</protein>